<sequence>MEVIKDRYSITELSGYLNVTDHTLRYYEREFNLYVPKDKRGRRYYTPELANIMYKIKTMRDEGLEIKAIKKILQSENVITEPPPVVTEDISVPVAKHNYGENLVDIKTFFQEFEKQLTNSVALEVELAKEHMTNELNKTKLELGACLENNIRRLESKLDKHFENVDRSISMWREKNKDSLLKRLKKKVFK</sequence>
<dbReference type="InterPro" id="IPR000551">
    <property type="entry name" value="MerR-type_HTH_dom"/>
</dbReference>
<keyword evidence="2" id="KW-0805">Transcription regulation</keyword>
<dbReference type="PROSITE" id="PS50937">
    <property type="entry name" value="HTH_MERR_2"/>
    <property type="match status" value="1"/>
</dbReference>
<reference evidence="6 7" key="1">
    <citation type="submission" date="2017-09" db="EMBL/GenBank/DDBJ databases">
        <title>Evaluation of Pacific Biosciences Sequencing Technology to Finishing C. thermocellum Genome Sequences.</title>
        <authorList>
            <person name="Brown S."/>
        </authorList>
    </citation>
    <scope>NUCLEOTIDE SEQUENCE [LARGE SCALE GENOMIC DNA]</scope>
    <source>
        <strain evidence="6 7">AD2</strain>
    </source>
</reference>
<dbReference type="RefSeq" id="WP_003518704.1">
    <property type="nucleotide sequence ID" value="NZ_CP013828.1"/>
</dbReference>
<evidence type="ECO:0000256" key="1">
    <source>
        <dbReference type="ARBA" id="ARBA00022491"/>
    </source>
</evidence>
<dbReference type="PANTHER" id="PTHR30204">
    <property type="entry name" value="REDOX-CYCLING DRUG-SENSING TRANSCRIPTIONAL ACTIVATOR SOXR"/>
    <property type="match status" value="1"/>
</dbReference>
<evidence type="ECO:0000256" key="3">
    <source>
        <dbReference type="ARBA" id="ARBA00023125"/>
    </source>
</evidence>
<evidence type="ECO:0000313" key="6">
    <source>
        <dbReference type="EMBL" id="PFH02695.1"/>
    </source>
</evidence>
<dbReference type="CDD" id="cd04764">
    <property type="entry name" value="HTH_MlrA-like_sg1"/>
    <property type="match status" value="1"/>
</dbReference>
<evidence type="ECO:0000256" key="2">
    <source>
        <dbReference type="ARBA" id="ARBA00023015"/>
    </source>
</evidence>
<dbReference type="GO" id="GO:0003677">
    <property type="term" value="F:DNA binding"/>
    <property type="evidence" value="ECO:0007669"/>
    <property type="project" value="UniProtKB-KW"/>
</dbReference>
<keyword evidence="3" id="KW-0238">DNA-binding</keyword>
<proteinExistence type="predicted"/>
<name>A0AB36TIP7_ACETH</name>
<evidence type="ECO:0000313" key="7">
    <source>
        <dbReference type="Proteomes" id="UP000223596"/>
    </source>
</evidence>
<dbReference type="InterPro" id="IPR009061">
    <property type="entry name" value="DNA-bd_dom_put_sf"/>
</dbReference>
<feature type="domain" description="HTH merR-type" evidence="5">
    <location>
        <begin position="7"/>
        <end position="75"/>
    </location>
</feature>
<dbReference type="InterPro" id="IPR047057">
    <property type="entry name" value="MerR_fam"/>
</dbReference>
<keyword evidence="4" id="KW-0804">Transcription</keyword>
<dbReference type="GO" id="GO:0003700">
    <property type="term" value="F:DNA-binding transcription factor activity"/>
    <property type="evidence" value="ECO:0007669"/>
    <property type="project" value="InterPro"/>
</dbReference>
<dbReference type="EMBL" id="PDBW01000001">
    <property type="protein sequence ID" value="PFH02695.1"/>
    <property type="molecule type" value="Genomic_DNA"/>
</dbReference>
<dbReference type="Gene3D" id="1.10.1660.10">
    <property type="match status" value="1"/>
</dbReference>
<dbReference type="Pfam" id="PF13411">
    <property type="entry name" value="MerR_1"/>
    <property type="match status" value="1"/>
</dbReference>
<dbReference type="SMART" id="SM00422">
    <property type="entry name" value="HTH_MERR"/>
    <property type="match status" value="1"/>
</dbReference>
<evidence type="ECO:0000256" key="4">
    <source>
        <dbReference type="ARBA" id="ARBA00023163"/>
    </source>
</evidence>
<dbReference type="PANTHER" id="PTHR30204:SF69">
    <property type="entry name" value="MERR-FAMILY TRANSCRIPTIONAL REGULATOR"/>
    <property type="match status" value="1"/>
</dbReference>
<dbReference type="SUPFAM" id="SSF46955">
    <property type="entry name" value="Putative DNA-binding domain"/>
    <property type="match status" value="1"/>
</dbReference>
<protein>
    <submittedName>
        <fullName evidence="6">MerR-like DNA binding protein</fullName>
    </submittedName>
</protein>
<dbReference type="GeneID" id="35803396"/>
<gene>
    <name evidence="6" type="ORF">M972_111481</name>
</gene>
<keyword evidence="1" id="KW-0678">Repressor</keyword>
<comment type="caution">
    <text evidence="6">The sequence shown here is derived from an EMBL/GenBank/DDBJ whole genome shotgun (WGS) entry which is preliminary data.</text>
</comment>
<dbReference type="AlphaFoldDB" id="A0AB36TIP7"/>
<evidence type="ECO:0000259" key="5">
    <source>
        <dbReference type="PROSITE" id="PS50937"/>
    </source>
</evidence>
<accession>A0AB36TIP7</accession>
<dbReference type="Proteomes" id="UP000223596">
    <property type="component" value="Unassembled WGS sequence"/>
</dbReference>
<organism evidence="6 7">
    <name type="scientific">Acetivibrio thermocellus AD2</name>
    <dbReference type="NCBI Taxonomy" id="1138384"/>
    <lineage>
        <taxon>Bacteria</taxon>
        <taxon>Bacillati</taxon>
        <taxon>Bacillota</taxon>
        <taxon>Clostridia</taxon>
        <taxon>Eubacteriales</taxon>
        <taxon>Oscillospiraceae</taxon>
        <taxon>Acetivibrio</taxon>
    </lineage>
</organism>